<comment type="similarity">
    <text evidence="6">Belongs to the archaeal Rpo3/eukaryotic RPB3 RNA polymerase subunit family.</text>
</comment>
<evidence type="ECO:0000256" key="7">
    <source>
        <dbReference type="SAM" id="Coils"/>
    </source>
</evidence>
<evidence type="ECO:0000313" key="10">
    <source>
        <dbReference type="Proteomes" id="UP000789759"/>
    </source>
</evidence>
<evidence type="ECO:0000259" key="8">
    <source>
        <dbReference type="SMART" id="SM00662"/>
    </source>
</evidence>
<keyword evidence="3" id="KW-0240">DNA-directed RNA polymerase</keyword>
<proteinExistence type="inferred from homology"/>
<dbReference type="GO" id="GO:0003677">
    <property type="term" value="F:DNA binding"/>
    <property type="evidence" value="ECO:0007669"/>
    <property type="project" value="InterPro"/>
</dbReference>
<dbReference type="Gene3D" id="3.30.1360.10">
    <property type="entry name" value="RNA polymerase, RBP11-like subunit"/>
    <property type="match status" value="1"/>
</dbReference>
<dbReference type="PANTHER" id="PTHR11800:SF13">
    <property type="entry name" value="DNA-DIRECTED RNA POLYMERASES I AND III SUBUNIT RPAC1"/>
    <property type="match status" value="1"/>
</dbReference>
<dbReference type="InterPro" id="IPR011263">
    <property type="entry name" value="DNA-dir_RNA_pol_RpoA/D/Rpb3"/>
</dbReference>
<feature type="domain" description="DNA-directed RNA polymerase RpoA/D/Rpb3-type" evidence="8">
    <location>
        <begin position="68"/>
        <end position="353"/>
    </location>
</feature>
<dbReference type="InterPro" id="IPR011262">
    <property type="entry name" value="DNA-dir_RNA_pol_insert"/>
</dbReference>
<dbReference type="SUPFAM" id="SSF55257">
    <property type="entry name" value="RBP11-like subunits of RNA polymerase"/>
    <property type="match status" value="1"/>
</dbReference>
<evidence type="ECO:0000313" key="9">
    <source>
        <dbReference type="EMBL" id="CAG8617377.1"/>
    </source>
</evidence>
<name>A0A9N9GLI9_9GLOM</name>
<dbReference type="CDD" id="cd07032">
    <property type="entry name" value="RNAP_I_II_AC40"/>
    <property type="match status" value="1"/>
</dbReference>
<dbReference type="GO" id="GO:0005736">
    <property type="term" value="C:RNA polymerase I complex"/>
    <property type="evidence" value="ECO:0007669"/>
    <property type="project" value="TreeGrafter"/>
</dbReference>
<evidence type="ECO:0000256" key="6">
    <source>
        <dbReference type="ARBA" id="ARBA00025804"/>
    </source>
</evidence>
<evidence type="ECO:0000256" key="4">
    <source>
        <dbReference type="ARBA" id="ARBA00023163"/>
    </source>
</evidence>
<keyword evidence="5" id="KW-0539">Nucleus</keyword>
<dbReference type="PANTHER" id="PTHR11800">
    <property type="entry name" value="DNA-DIRECTED RNA POLYMERASE"/>
    <property type="match status" value="1"/>
</dbReference>
<dbReference type="SMART" id="SM00662">
    <property type="entry name" value="RPOLD"/>
    <property type="match status" value="1"/>
</dbReference>
<dbReference type="InterPro" id="IPR036603">
    <property type="entry name" value="RBP11-like"/>
</dbReference>
<dbReference type="InterPro" id="IPR050518">
    <property type="entry name" value="Rpo3/RPB3_RNA_Pol_subunit"/>
</dbReference>
<dbReference type="SUPFAM" id="SSF56553">
    <property type="entry name" value="Insert subdomain of RNA polymerase alpha subunit"/>
    <property type="match status" value="1"/>
</dbReference>
<comment type="subcellular location">
    <subcellularLocation>
        <location evidence="1">Nucleus</location>
    </subcellularLocation>
</comment>
<evidence type="ECO:0000256" key="3">
    <source>
        <dbReference type="ARBA" id="ARBA00022478"/>
    </source>
</evidence>
<keyword evidence="10" id="KW-1185">Reference proteome</keyword>
<protein>
    <recommendedName>
        <fullName evidence="2">DNA-directed RNA polymerases I and III subunit RPAC1</fullName>
    </recommendedName>
</protein>
<dbReference type="FunFam" id="2.170.120.12:FF:000003">
    <property type="entry name" value="Dna-directed rna polymerases i and iii subunit"/>
    <property type="match status" value="1"/>
</dbReference>
<dbReference type="InterPro" id="IPR022842">
    <property type="entry name" value="RNAP_Rpo3/Rpb3/RPAC1"/>
</dbReference>
<accession>A0A9N9GLI9</accession>
<sequence length="371" mass="42822">MSRKTSKSQSNAERLEQLRTRVVIEKEGVGSTSSSEFPYHSSNHQDIDYIKEFMKKFNVKIIRKEQYDMEFDLIGVDAAIANALRRIMIAEVPTMAIEKVYVYNNTSIVQDEVLAHRLGLLPIKADPDRFHFKHANEPPTDMNTIVFKIEHECTFNPKARDDETDPQKLYLGNNLLSESLIWVPKGDQEEQYASCPLRPVHNDILIVQMRPGQKIKLEAHCEKGIGKDHAKWSPVATASYRLMPEIILKQEITGDLADKFAACFTKGVVEVEEGYIEGQYVKYAKVVNPRIDMVSREALRHKEFEDKVQLTRIRDHFICTHSDNHSTGIMDSEKIFLDSVHILQAKCRRLLTALEHKLREKERNREQMDLS</sequence>
<dbReference type="Proteomes" id="UP000789759">
    <property type="component" value="Unassembled WGS sequence"/>
</dbReference>
<feature type="coiled-coil region" evidence="7">
    <location>
        <begin position="344"/>
        <end position="371"/>
    </location>
</feature>
<evidence type="ECO:0000256" key="2">
    <source>
        <dbReference type="ARBA" id="ARBA00022083"/>
    </source>
</evidence>
<dbReference type="HAMAP" id="MF_00320">
    <property type="entry name" value="RNApol_arch_Rpo3"/>
    <property type="match status" value="1"/>
</dbReference>
<dbReference type="GO" id="GO:0005666">
    <property type="term" value="C:RNA polymerase III complex"/>
    <property type="evidence" value="ECO:0007669"/>
    <property type="project" value="TreeGrafter"/>
</dbReference>
<dbReference type="GO" id="GO:0003899">
    <property type="term" value="F:DNA-directed RNA polymerase activity"/>
    <property type="evidence" value="ECO:0007669"/>
    <property type="project" value="InterPro"/>
</dbReference>
<keyword evidence="4" id="KW-0804">Transcription</keyword>
<dbReference type="EMBL" id="CAJVQA010005291">
    <property type="protein sequence ID" value="CAG8617377.1"/>
    <property type="molecule type" value="Genomic_DNA"/>
</dbReference>
<dbReference type="Pfam" id="PF01193">
    <property type="entry name" value="RNA_pol_L"/>
    <property type="match status" value="1"/>
</dbReference>
<keyword evidence="7" id="KW-0175">Coiled coil</keyword>
<dbReference type="InterPro" id="IPR036643">
    <property type="entry name" value="RNApol_insert_sf"/>
</dbReference>
<dbReference type="OrthoDB" id="270173at2759"/>
<dbReference type="PROSITE" id="PS00446">
    <property type="entry name" value="RNA_POL_D_30KD"/>
    <property type="match status" value="1"/>
</dbReference>
<evidence type="ECO:0000256" key="5">
    <source>
        <dbReference type="ARBA" id="ARBA00023242"/>
    </source>
</evidence>
<dbReference type="Pfam" id="PF01000">
    <property type="entry name" value="RNA_pol_A_bac"/>
    <property type="match status" value="1"/>
</dbReference>
<comment type="caution">
    <text evidence="9">The sequence shown here is derived from an EMBL/GenBank/DDBJ whole genome shotgun (WGS) entry which is preliminary data.</text>
</comment>
<reference evidence="9" key="1">
    <citation type="submission" date="2021-06" db="EMBL/GenBank/DDBJ databases">
        <authorList>
            <person name="Kallberg Y."/>
            <person name="Tangrot J."/>
            <person name="Rosling A."/>
        </authorList>
    </citation>
    <scope>NUCLEOTIDE SEQUENCE</scope>
    <source>
        <strain evidence="9">FL966</strain>
    </source>
</reference>
<dbReference type="InterPro" id="IPR001514">
    <property type="entry name" value="DNA-dir_RNA_pol_30-40kDasu_CS"/>
</dbReference>
<organism evidence="9 10">
    <name type="scientific">Cetraspora pellucida</name>
    <dbReference type="NCBI Taxonomy" id="1433469"/>
    <lineage>
        <taxon>Eukaryota</taxon>
        <taxon>Fungi</taxon>
        <taxon>Fungi incertae sedis</taxon>
        <taxon>Mucoromycota</taxon>
        <taxon>Glomeromycotina</taxon>
        <taxon>Glomeromycetes</taxon>
        <taxon>Diversisporales</taxon>
        <taxon>Gigasporaceae</taxon>
        <taxon>Cetraspora</taxon>
    </lineage>
</organism>
<dbReference type="GO" id="GO:0055029">
    <property type="term" value="C:nuclear DNA-directed RNA polymerase complex"/>
    <property type="evidence" value="ECO:0007669"/>
    <property type="project" value="UniProtKB-ARBA"/>
</dbReference>
<dbReference type="GO" id="GO:0006351">
    <property type="term" value="P:DNA-templated transcription"/>
    <property type="evidence" value="ECO:0007669"/>
    <property type="project" value="InterPro"/>
</dbReference>
<dbReference type="GO" id="GO:0046983">
    <property type="term" value="F:protein dimerization activity"/>
    <property type="evidence" value="ECO:0007669"/>
    <property type="project" value="InterPro"/>
</dbReference>
<dbReference type="InterPro" id="IPR033901">
    <property type="entry name" value="RNAPI/III_AC40"/>
</dbReference>
<dbReference type="AlphaFoldDB" id="A0A9N9GLI9"/>
<dbReference type="Gene3D" id="2.170.120.12">
    <property type="entry name" value="DNA-directed RNA polymerase, insert domain"/>
    <property type="match status" value="1"/>
</dbReference>
<evidence type="ECO:0000256" key="1">
    <source>
        <dbReference type="ARBA" id="ARBA00004123"/>
    </source>
</evidence>
<dbReference type="NCBIfam" id="NF001988">
    <property type="entry name" value="PRK00783.1"/>
    <property type="match status" value="1"/>
</dbReference>
<gene>
    <name evidence="9" type="ORF">CPELLU_LOCUS7746</name>
</gene>